<evidence type="ECO:0000259" key="8">
    <source>
        <dbReference type="PROSITE" id="PS50022"/>
    </source>
</evidence>
<comment type="subcellular location">
    <subcellularLocation>
        <location evidence="1">Secreted</location>
        <location evidence="1">Cell wall</location>
    </subcellularLocation>
</comment>
<evidence type="ECO:0000256" key="2">
    <source>
        <dbReference type="ARBA" id="ARBA00009717"/>
    </source>
</evidence>
<evidence type="ECO:0000256" key="3">
    <source>
        <dbReference type="ARBA" id="ARBA00012018"/>
    </source>
</evidence>
<dbReference type="EMBL" id="CP137573">
    <property type="protein sequence ID" value="WOX26096.1"/>
    <property type="molecule type" value="Genomic_DNA"/>
</dbReference>
<protein>
    <recommendedName>
        <fullName evidence="3">phospholipase C</fullName>
        <ecNumber evidence="3">3.1.4.3</ecNumber>
    </recommendedName>
</protein>
<evidence type="ECO:0000313" key="9">
    <source>
        <dbReference type="EMBL" id="WOX26096.1"/>
    </source>
</evidence>
<dbReference type="InterPro" id="IPR000421">
    <property type="entry name" value="FA58C"/>
</dbReference>
<feature type="domain" description="F5/8 type C" evidence="8">
    <location>
        <begin position="706"/>
        <end position="853"/>
    </location>
</feature>
<evidence type="ECO:0000256" key="5">
    <source>
        <dbReference type="ARBA" id="ARBA00022801"/>
    </source>
</evidence>
<dbReference type="EC" id="3.1.4.3" evidence="3"/>
<dbReference type="CDD" id="cd16014">
    <property type="entry name" value="PLC"/>
    <property type="match status" value="1"/>
</dbReference>
<dbReference type="InterPro" id="IPR007312">
    <property type="entry name" value="Phosphoesterase"/>
</dbReference>
<gene>
    <name evidence="9" type="ORF">R2D22_33815</name>
</gene>
<evidence type="ECO:0000256" key="7">
    <source>
        <dbReference type="ARBA" id="ARBA00048421"/>
    </source>
</evidence>
<accession>A0ABZ0M2T7</accession>
<dbReference type="Gene3D" id="2.60.120.260">
    <property type="entry name" value="Galactose-binding domain-like"/>
    <property type="match status" value="1"/>
</dbReference>
<keyword evidence="4" id="KW-0964">Secreted</keyword>
<dbReference type="RefSeq" id="WP_318108987.1">
    <property type="nucleotide sequence ID" value="NZ_CP137573.1"/>
</dbReference>
<dbReference type="Pfam" id="PF05506">
    <property type="entry name" value="PLipase_C_C"/>
    <property type="match status" value="2"/>
</dbReference>
<comment type="similarity">
    <text evidence="2">Belongs to the bacterial phospholipase C family.</text>
</comment>
<evidence type="ECO:0000313" key="10">
    <source>
        <dbReference type="Proteomes" id="UP001301731"/>
    </source>
</evidence>
<dbReference type="PANTHER" id="PTHR31956">
    <property type="entry name" value="NON-SPECIFIC PHOSPHOLIPASE C4-RELATED"/>
    <property type="match status" value="1"/>
</dbReference>
<dbReference type="InterPro" id="IPR008475">
    <property type="entry name" value="PLipase_C_C"/>
</dbReference>
<dbReference type="InterPro" id="IPR017850">
    <property type="entry name" value="Alkaline_phosphatase_core_sf"/>
</dbReference>
<sequence length="855" mass="91087">MDRRSFLGLAAGSTAAAGAFALLPPSVQRALAAEAPTGGLEMIEHVVILMQENRSFDHYFGSLRGVRGFNDPAAITVPGGRSVFHQPAAVTTNLKTGHPDGYVLPYAVEDQHMAGTPHGWTDGHSAWNKGRFDNWVPAKGTNTMSGYRRDQLAFHYALTEAFTVCDAYHCAEMGPTNPNRNYLFSGKIGYEPGTTTWATGNAPYGNPNHTGYTWSTYAERLEGAGVGWRVYQEWDNFTDNPLEYFKTFVDVGKKALAYTGHAKVEAFYNAVLAATPAGRDDLLAKLAQGVATLTPAERSLYDRALRREPSGTLAQAFRADVAAGRLPKVSWLVANTLECEHSTNGPSQGSVLISKLLDALAAHPDVWNKTVFLINYDENDGFFDHVPPPSPPVIGDGSDGISTVPNTGEIVTGAPIGLGARVPLIVVSPWTRGGNVCSEVFDHTSVLRFLERWTGVAEPNISPWRRAVCGDLMSAFDFGTAVPAFPALPTPVAVEGPRGTYRTPPSTQKFPAQEPGVRPARALPYALAADGRATGGGFVIDFVNTGTTGAYFGVYANRFRTDGPWRYTVEAGKTLSDTWVAGTPTGAYDLTAYGPNGFLRRFAGNRTTATTTGNANPEVTLRHEPGTDSVVLVLTNSGSASCTVTVRSGNSAIPARTHTLAPGARAEDTYGVAATGHWYDLTATANTTDGFLRRFAGHMETGRPGTSDPTMASGALPCTVAFVDSQEVSGENGAGANAVDGSTATIWHTKWTGTAAPLPHEIQLDLGFARTVTGLRYVPRTDGPNGRVGSWELYLSSDGKSWGTRVASGVFADDATPKDIRCAPSQARYVRLVALTEAGGRGPWTSAAEVVPLGW</sequence>
<evidence type="ECO:0000256" key="6">
    <source>
        <dbReference type="ARBA" id="ARBA00023026"/>
    </source>
</evidence>
<evidence type="ECO:0000256" key="4">
    <source>
        <dbReference type="ARBA" id="ARBA00022512"/>
    </source>
</evidence>
<dbReference type="Gene3D" id="3.40.720.10">
    <property type="entry name" value="Alkaline Phosphatase, subunit A"/>
    <property type="match status" value="2"/>
</dbReference>
<name>A0ABZ0M2T7_9ACTN</name>
<evidence type="ECO:0000256" key="1">
    <source>
        <dbReference type="ARBA" id="ARBA00004191"/>
    </source>
</evidence>
<reference evidence="9 10" key="1">
    <citation type="submission" date="2023-10" db="EMBL/GenBank/DDBJ databases">
        <title>The genome sequence of Streptomyces sp. HUAS YS2.</title>
        <authorList>
            <person name="Mo P."/>
        </authorList>
    </citation>
    <scope>NUCLEOTIDE SEQUENCE [LARGE SCALE GENOMIC DNA]</scope>
    <source>
        <strain evidence="9 10">HUAS YS2</strain>
    </source>
</reference>
<dbReference type="Pfam" id="PF00754">
    <property type="entry name" value="F5_F8_type_C"/>
    <property type="match status" value="1"/>
</dbReference>
<proteinExistence type="inferred from homology"/>
<keyword evidence="4" id="KW-0134">Cell wall</keyword>
<keyword evidence="6" id="KW-0843">Virulence</keyword>
<keyword evidence="10" id="KW-1185">Reference proteome</keyword>
<comment type="catalytic activity">
    <reaction evidence="7">
        <text>a 1,2-diacyl-sn-glycero-3-phosphocholine + H2O = phosphocholine + a 1,2-diacyl-sn-glycerol + H(+)</text>
        <dbReference type="Rhea" id="RHEA:10604"/>
        <dbReference type="ChEBI" id="CHEBI:15377"/>
        <dbReference type="ChEBI" id="CHEBI:15378"/>
        <dbReference type="ChEBI" id="CHEBI:17815"/>
        <dbReference type="ChEBI" id="CHEBI:57643"/>
        <dbReference type="ChEBI" id="CHEBI:295975"/>
        <dbReference type="EC" id="3.1.4.3"/>
    </reaction>
    <physiologicalReaction direction="left-to-right" evidence="7">
        <dbReference type="Rhea" id="RHEA:10605"/>
    </physiologicalReaction>
</comment>
<dbReference type="Pfam" id="PF04185">
    <property type="entry name" value="Phosphoesterase"/>
    <property type="match status" value="2"/>
</dbReference>
<dbReference type="PROSITE" id="PS50022">
    <property type="entry name" value="FA58C_3"/>
    <property type="match status" value="1"/>
</dbReference>
<keyword evidence="5" id="KW-0378">Hydrolase</keyword>
<dbReference type="NCBIfam" id="TIGR03396">
    <property type="entry name" value="PC_PLC"/>
    <property type="match status" value="1"/>
</dbReference>
<dbReference type="Proteomes" id="UP001301731">
    <property type="component" value="Chromosome"/>
</dbReference>
<dbReference type="InterPro" id="IPR017767">
    <property type="entry name" value="PC-PLC"/>
</dbReference>
<dbReference type="PROSITE" id="PS51318">
    <property type="entry name" value="TAT"/>
    <property type="match status" value="1"/>
</dbReference>
<dbReference type="InterPro" id="IPR006311">
    <property type="entry name" value="TAT_signal"/>
</dbReference>
<dbReference type="InterPro" id="IPR008979">
    <property type="entry name" value="Galactose-bd-like_sf"/>
</dbReference>
<dbReference type="SUPFAM" id="SSF49785">
    <property type="entry name" value="Galactose-binding domain-like"/>
    <property type="match status" value="1"/>
</dbReference>
<dbReference type="PANTHER" id="PTHR31956:SF1">
    <property type="entry name" value="NON-SPECIFIC PHOSPHOLIPASE C1"/>
    <property type="match status" value="1"/>
</dbReference>
<organism evidence="9 10">
    <name type="scientific">Streptomyces solicathayae</name>
    <dbReference type="NCBI Taxonomy" id="3081768"/>
    <lineage>
        <taxon>Bacteria</taxon>
        <taxon>Bacillati</taxon>
        <taxon>Actinomycetota</taxon>
        <taxon>Actinomycetes</taxon>
        <taxon>Kitasatosporales</taxon>
        <taxon>Streptomycetaceae</taxon>
        <taxon>Streptomyces</taxon>
    </lineage>
</organism>